<dbReference type="RefSeq" id="WP_092492570.1">
    <property type="nucleotide sequence ID" value="NZ_FNKD01000002.1"/>
</dbReference>
<dbReference type="GO" id="GO:0046872">
    <property type="term" value="F:metal ion binding"/>
    <property type="evidence" value="ECO:0007669"/>
    <property type="project" value="UniProtKB-KW"/>
</dbReference>
<dbReference type="AlphaFoldDB" id="A0A1H1BER2"/>
<dbReference type="InterPro" id="IPR036866">
    <property type="entry name" value="RibonucZ/Hydroxyglut_hydro"/>
</dbReference>
<dbReference type="SUPFAM" id="SSF56281">
    <property type="entry name" value="Metallo-hydrolase/oxidoreductase"/>
    <property type="match status" value="1"/>
</dbReference>
<evidence type="ECO:0000313" key="8">
    <source>
        <dbReference type="Proteomes" id="UP000199444"/>
    </source>
</evidence>
<name>A0A1H1BER2_9BACI</name>
<organism evidence="7 8">
    <name type="scientific">Virgibacillus salinus</name>
    <dbReference type="NCBI Taxonomy" id="553311"/>
    <lineage>
        <taxon>Bacteria</taxon>
        <taxon>Bacillati</taxon>
        <taxon>Bacillota</taxon>
        <taxon>Bacilli</taxon>
        <taxon>Bacillales</taxon>
        <taxon>Bacillaceae</taxon>
        <taxon>Virgibacillus</taxon>
    </lineage>
</organism>
<evidence type="ECO:0000256" key="2">
    <source>
        <dbReference type="ARBA" id="ARBA00022723"/>
    </source>
</evidence>
<evidence type="ECO:0000256" key="4">
    <source>
        <dbReference type="ARBA" id="ARBA00022833"/>
    </source>
</evidence>
<dbReference type="GO" id="GO:0016787">
    <property type="term" value="F:hydrolase activity"/>
    <property type="evidence" value="ECO:0007669"/>
    <property type="project" value="UniProtKB-KW"/>
</dbReference>
<accession>A0A1H1BER2</accession>
<keyword evidence="4" id="KW-0862">Zinc</keyword>
<dbReference type="PANTHER" id="PTHR46233:SF3">
    <property type="entry name" value="HYDROXYACYLGLUTATHIONE HYDROLASE GLOC"/>
    <property type="match status" value="1"/>
</dbReference>
<feature type="compositionally biased region" description="Polar residues" evidence="5">
    <location>
        <begin position="194"/>
        <end position="208"/>
    </location>
</feature>
<keyword evidence="2" id="KW-0479">Metal-binding</keyword>
<evidence type="ECO:0000256" key="1">
    <source>
        <dbReference type="ARBA" id="ARBA00001947"/>
    </source>
</evidence>
<proteinExistence type="predicted"/>
<dbReference type="STRING" id="553311.SAMN05216231_1728"/>
<dbReference type="InterPro" id="IPR051453">
    <property type="entry name" value="MBL_Glyoxalase_II"/>
</dbReference>
<evidence type="ECO:0000259" key="6">
    <source>
        <dbReference type="SMART" id="SM00849"/>
    </source>
</evidence>
<evidence type="ECO:0000256" key="3">
    <source>
        <dbReference type="ARBA" id="ARBA00022801"/>
    </source>
</evidence>
<dbReference type="InterPro" id="IPR001279">
    <property type="entry name" value="Metallo-B-lactamas"/>
</dbReference>
<gene>
    <name evidence="7" type="ORF">SAMN05216231_1728</name>
</gene>
<comment type="cofactor">
    <cofactor evidence="1">
        <name>Zn(2+)</name>
        <dbReference type="ChEBI" id="CHEBI:29105"/>
    </cofactor>
</comment>
<dbReference type="PANTHER" id="PTHR46233">
    <property type="entry name" value="HYDROXYACYLGLUTATHIONE HYDROLASE GLOC"/>
    <property type="match status" value="1"/>
</dbReference>
<sequence>MIFKSMSLGPLGTNCYIVHNVNDAIVIDPSGDPEKIIKYLNDKTLTPKAILLTHGHFDHIGGVDQVRNYYDINVYIHEEESAWLENPKLNGSLLFMGSEIKTKSAEHYLTPGKLQIGTISFDIIHTPGHSPGSVSFIFHEQEHVISGDVLFNRGIGRTDLPGGDIKQLEQSIRNDLYKLPESYIVSPGHGPETTIGNEKQNNPFFSPR</sequence>
<evidence type="ECO:0000313" key="7">
    <source>
        <dbReference type="EMBL" id="SDQ50343.1"/>
    </source>
</evidence>
<protein>
    <submittedName>
        <fullName evidence="7">Glyoxylase, beta-lactamase superfamily II</fullName>
    </submittedName>
</protein>
<dbReference type="Pfam" id="PF00753">
    <property type="entry name" value="Lactamase_B"/>
    <property type="match status" value="1"/>
</dbReference>
<dbReference type="CDD" id="cd06262">
    <property type="entry name" value="metallo-hydrolase-like_MBL-fold"/>
    <property type="match status" value="1"/>
</dbReference>
<feature type="region of interest" description="Disordered" evidence="5">
    <location>
        <begin position="187"/>
        <end position="208"/>
    </location>
</feature>
<feature type="domain" description="Metallo-beta-lactamase" evidence="6">
    <location>
        <begin position="12"/>
        <end position="189"/>
    </location>
</feature>
<keyword evidence="3" id="KW-0378">Hydrolase</keyword>
<keyword evidence="8" id="KW-1185">Reference proteome</keyword>
<evidence type="ECO:0000256" key="5">
    <source>
        <dbReference type="SAM" id="MobiDB-lite"/>
    </source>
</evidence>
<dbReference type="SMART" id="SM00849">
    <property type="entry name" value="Lactamase_B"/>
    <property type="match status" value="1"/>
</dbReference>
<dbReference type="EMBL" id="FNKD01000002">
    <property type="protein sequence ID" value="SDQ50343.1"/>
    <property type="molecule type" value="Genomic_DNA"/>
</dbReference>
<dbReference type="Gene3D" id="3.60.15.10">
    <property type="entry name" value="Ribonuclease Z/Hydroxyacylglutathione hydrolase-like"/>
    <property type="match status" value="1"/>
</dbReference>
<dbReference type="Proteomes" id="UP000199444">
    <property type="component" value="Unassembled WGS sequence"/>
</dbReference>
<reference evidence="7 8" key="1">
    <citation type="submission" date="2016-10" db="EMBL/GenBank/DDBJ databases">
        <authorList>
            <person name="de Groot N.N."/>
        </authorList>
    </citation>
    <scope>NUCLEOTIDE SEQUENCE [LARGE SCALE GENOMIC DNA]</scope>
    <source>
        <strain evidence="7 8">CGMCC 1.10449</strain>
    </source>
</reference>